<gene>
    <name evidence="3" type="ORF">JKK62_05300</name>
</gene>
<dbReference type="Proteomes" id="UP000633365">
    <property type="component" value="Unassembled WGS sequence"/>
</dbReference>
<feature type="domain" description="CtsR N-terminal HTH" evidence="1">
    <location>
        <begin position="3"/>
        <end position="72"/>
    </location>
</feature>
<organism evidence="3 4">
    <name type="scientific">Ruminococcus difficilis</name>
    <dbReference type="NCBI Taxonomy" id="2763069"/>
    <lineage>
        <taxon>Bacteria</taxon>
        <taxon>Bacillati</taxon>
        <taxon>Bacillota</taxon>
        <taxon>Clostridia</taxon>
        <taxon>Eubacteriales</taxon>
        <taxon>Oscillospiraceae</taxon>
        <taxon>Ruminococcus</taxon>
    </lineage>
</organism>
<evidence type="ECO:0000313" key="3">
    <source>
        <dbReference type="EMBL" id="MBK6088071.1"/>
    </source>
</evidence>
<comment type="caution">
    <text evidence="3">The sequence shown here is derived from an EMBL/GenBank/DDBJ whole genome shotgun (WGS) entry which is preliminary data.</text>
</comment>
<reference evidence="3" key="1">
    <citation type="submission" date="2021-01" db="EMBL/GenBank/DDBJ databases">
        <title>Genome public.</title>
        <authorList>
            <person name="Liu C."/>
            <person name="Sun Q."/>
        </authorList>
    </citation>
    <scope>NUCLEOTIDE SEQUENCE</scope>
    <source>
        <strain evidence="3">M6</strain>
    </source>
</reference>
<dbReference type="Gene3D" id="3.30.56.130">
    <property type="entry name" value="Transcriptional regulator CtsR, winged HTH domain"/>
    <property type="match status" value="1"/>
</dbReference>
<dbReference type="AlphaFoldDB" id="A0A934WPI0"/>
<dbReference type="Gene3D" id="1.10.1200.150">
    <property type="entry name" value="Transcriptional regulator CtsR, C-terminal domain"/>
    <property type="match status" value="1"/>
</dbReference>
<proteinExistence type="predicted"/>
<name>A0A934WPI0_9FIRM</name>
<evidence type="ECO:0000259" key="1">
    <source>
        <dbReference type="Pfam" id="PF05848"/>
    </source>
</evidence>
<dbReference type="InterPro" id="IPR041902">
    <property type="entry name" value="CtsR_N_sf"/>
</dbReference>
<dbReference type="Pfam" id="PF05848">
    <property type="entry name" value="CtsR"/>
    <property type="match status" value="1"/>
</dbReference>
<dbReference type="EMBL" id="JAEQMG010000048">
    <property type="protein sequence ID" value="MBK6088071.1"/>
    <property type="molecule type" value="Genomic_DNA"/>
</dbReference>
<dbReference type="Pfam" id="PF17727">
    <property type="entry name" value="CtsR_C"/>
    <property type="match status" value="1"/>
</dbReference>
<feature type="domain" description="CtsR C-terminal dimerization" evidence="2">
    <location>
        <begin position="80"/>
        <end position="145"/>
    </location>
</feature>
<protein>
    <submittedName>
        <fullName evidence="3">CtsR family transcriptional regulator</fullName>
    </submittedName>
</protein>
<dbReference type="InterPro" id="IPR040465">
    <property type="entry name" value="CtsR_N"/>
</dbReference>
<dbReference type="InterPro" id="IPR041908">
    <property type="entry name" value="CtsR_C_sf"/>
</dbReference>
<sequence>MRMSDLVAQYIKDILEQQDGEAEIKRNELATTLGCVPSQINYVITSRFTPEQGYIVESRRGGGGYIRITRINTTRGGAIMHIVNSIGNALDKATAEIMLDNMLTRGIIDRRTARLMAAALGERAYLSVPQQYRDAIRATVFKNMLLTLLDT</sequence>
<keyword evidence="4" id="KW-1185">Reference proteome</keyword>
<dbReference type="InterPro" id="IPR041473">
    <property type="entry name" value="CtsR_C"/>
</dbReference>
<accession>A0A934WPI0</accession>
<evidence type="ECO:0000313" key="4">
    <source>
        <dbReference type="Proteomes" id="UP000633365"/>
    </source>
</evidence>
<evidence type="ECO:0000259" key="2">
    <source>
        <dbReference type="Pfam" id="PF17727"/>
    </source>
</evidence>